<dbReference type="EMBL" id="CP151800">
    <property type="protein sequence ID" value="WZV96886.1"/>
    <property type="molecule type" value="Genomic_DNA"/>
</dbReference>
<dbReference type="Proteomes" id="UP001466893">
    <property type="component" value="Chromosome"/>
</dbReference>
<keyword evidence="3" id="KW-1185">Reference proteome</keyword>
<evidence type="ECO:0000256" key="1">
    <source>
        <dbReference type="SAM" id="SignalP"/>
    </source>
</evidence>
<protein>
    <recommendedName>
        <fullName evidence="4">WG containing repeat-containing protein</fullName>
    </recommendedName>
</protein>
<feature type="chain" id="PRO_5046371115" description="WG containing repeat-containing protein" evidence="1">
    <location>
        <begin position="22"/>
        <end position="188"/>
    </location>
</feature>
<dbReference type="RefSeq" id="WP_342321339.1">
    <property type="nucleotide sequence ID" value="NZ_CP151800.1"/>
</dbReference>
<accession>A0ABZ3B1C6</accession>
<keyword evidence="1" id="KW-0732">Signal</keyword>
<name>A0ABZ3B1C6_9ENTR</name>
<sequence length="188" mass="20989">MDMMFRIITGALLMAAFAAHGAPTPPFSCSYWDKKTDNVETLDDCAVLKDGKLVFLPALFAKTQDVDGMSWVGLYDYTREAGLPDADYYVRGPESYLSVIHFDNGPDWFVEGLVRSRQNGKVGYWDDAFNNHIAAKYDYAWQFQEGKALVCTGCKPQGEGEHIGLGGGEWFYIDKNGQRVSEIKSGPF</sequence>
<gene>
    <name evidence="2" type="ORF">AAEY27_14510</name>
</gene>
<organism evidence="2 3">
    <name type="scientific">Kosakonia calanthes</name>
    <dbReference type="NCBI Taxonomy" id="3139408"/>
    <lineage>
        <taxon>Bacteria</taxon>
        <taxon>Pseudomonadati</taxon>
        <taxon>Pseudomonadota</taxon>
        <taxon>Gammaproteobacteria</taxon>
        <taxon>Enterobacterales</taxon>
        <taxon>Enterobacteriaceae</taxon>
        <taxon>Kosakonia</taxon>
    </lineage>
</organism>
<evidence type="ECO:0008006" key="4">
    <source>
        <dbReference type="Google" id="ProtNLM"/>
    </source>
</evidence>
<reference evidence="2 3" key="1">
    <citation type="submission" date="2024-04" db="EMBL/GenBank/DDBJ databases">
        <title>Kosakonia calanthae sp. nov., a halophilic bacterium isolated from leaves of Calanthe tiplacata.</title>
        <authorList>
            <person name="Wu P."/>
        </authorList>
    </citation>
    <scope>NUCLEOTIDE SEQUENCE [LARGE SCALE GENOMIC DNA]</scope>
    <source>
        <strain evidence="2 3">BYX6</strain>
    </source>
</reference>
<proteinExistence type="predicted"/>
<evidence type="ECO:0000313" key="2">
    <source>
        <dbReference type="EMBL" id="WZV96886.1"/>
    </source>
</evidence>
<evidence type="ECO:0000313" key="3">
    <source>
        <dbReference type="Proteomes" id="UP001466893"/>
    </source>
</evidence>
<feature type="signal peptide" evidence="1">
    <location>
        <begin position="1"/>
        <end position="21"/>
    </location>
</feature>